<dbReference type="AlphaFoldDB" id="A0AAD2FYW1"/>
<accession>A0AAD2FYW1</accession>
<feature type="domain" description="PDZ" evidence="4">
    <location>
        <begin position="479"/>
        <end position="542"/>
    </location>
</feature>
<protein>
    <recommendedName>
        <fullName evidence="4">PDZ domain-containing protein</fullName>
    </recommendedName>
</protein>
<evidence type="ECO:0000256" key="2">
    <source>
        <dbReference type="SAM" id="Phobius"/>
    </source>
</evidence>
<gene>
    <name evidence="5" type="ORF">CYCCA115_LOCUS16598</name>
</gene>
<keyword evidence="3" id="KW-0732">Signal</keyword>
<evidence type="ECO:0000259" key="4">
    <source>
        <dbReference type="PROSITE" id="PS50106"/>
    </source>
</evidence>
<feature type="region of interest" description="Disordered" evidence="1">
    <location>
        <begin position="36"/>
        <end position="155"/>
    </location>
</feature>
<keyword evidence="2" id="KW-1133">Transmembrane helix</keyword>
<feature type="compositionally biased region" description="Low complexity" evidence="1">
    <location>
        <begin position="76"/>
        <end position="88"/>
    </location>
</feature>
<dbReference type="PANTHER" id="PTHR38909">
    <property type="entry name" value="G PROTEIN GAMMA DOMAIN-CONTAINING PROTEIN"/>
    <property type="match status" value="1"/>
</dbReference>
<feature type="compositionally biased region" description="Low complexity" evidence="1">
    <location>
        <begin position="133"/>
        <end position="153"/>
    </location>
</feature>
<dbReference type="EMBL" id="CAKOGP040001936">
    <property type="protein sequence ID" value="CAJ1957204.1"/>
    <property type="molecule type" value="Genomic_DNA"/>
</dbReference>
<evidence type="ECO:0000313" key="6">
    <source>
        <dbReference type="Proteomes" id="UP001295423"/>
    </source>
</evidence>
<dbReference type="SUPFAM" id="SSF50156">
    <property type="entry name" value="PDZ domain-like"/>
    <property type="match status" value="1"/>
</dbReference>
<dbReference type="InterPro" id="IPR001478">
    <property type="entry name" value="PDZ"/>
</dbReference>
<dbReference type="PROSITE" id="PS50106">
    <property type="entry name" value="PDZ"/>
    <property type="match status" value="1"/>
</dbReference>
<feature type="signal peptide" evidence="3">
    <location>
        <begin position="1"/>
        <end position="22"/>
    </location>
</feature>
<organism evidence="5 6">
    <name type="scientific">Cylindrotheca closterium</name>
    <dbReference type="NCBI Taxonomy" id="2856"/>
    <lineage>
        <taxon>Eukaryota</taxon>
        <taxon>Sar</taxon>
        <taxon>Stramenopiles</taxon>
        <taxon>Ochrophyta</taxon>
        <taxon>Bacillariophyta</taxon>
        <taxon>Bacillariophyceae</taxon>
        <taxon>Bacillariophycidae</taxon>
        <taxon>Bacillariales</taxon>
        <taxon>Bacillariaceae</taxon>
        <taxon>Cylindrotheca</taxon>
    </lineage>
</organism>
<proteinExistence type="predicted"/>
<dbReference type="SMART" id="SM00228">
    <property type="entry name" value="PDZ"/>
    <property type="match status" value="1"/>
</dbReference>
<sequence length="559" mass="59189">MRQILSLLLVQLLLGQTVLTQAANTTVIGAIPTQAPVTSTETTSTTKPDFVSFLNTPVPSASTTSPTKASPPTPTPSVSTTAPTMSPTKSPTMAPTTSEPTIAPTTKNPTISPSLEPTPKPSSHPTIEPTAMPSKSPTSLPSSSPSAMPSQFPRSPVTGRAELMFRSVSGLLVGDTEESFVENTIAFLTENMPEVEAISVDIERQARQFQNRRSLREEALFIDIRVRASHIVKSDDMFNFDVNLMSVFASEEKEYVEALKNTGDPYFSSLDTIILPDTAAPTAVPSSAPSLSPIEDASLPQEYLIAIIAGAAFFVLVLLALIYRFTCSKKGKGVQNKAPSNSFFASKKQQYSNQDAGAGSDLESHQGLESPSAPSDQSSYYGGSIMQASTQMDSNSYSYSLDPGLPSSVISGKTSGSNGNAVPMEIPQIDLPASADQAMLRDSGIELTASDLQLTDSELAMLPSNLGRSADSAASSKRQRRVVKAPPGKLGIIIDTTVEGPVVHQINPGSALEGQLQPGDIIISIDDVDTRAMSASAITDLMIQTAKQYRSLTVVSNPN</sequence>
<dbReference type="InterPro" id="IPR036034">
    <property type="entry name" value="PDZ_sf"/>
</dbReference>
<feature type="region of interest" description="Disordered" evidence="1">
    <location>
        <begin position="354"/>
        <end position="382"/>
    </location>
</feature>
<dbReference type="Proteomes" id="UP001295423">
    <property type="component" value="Unassembled WGS sequence"/>
</dbReference>
<keyword evidence="6" id="KW-1185">Reference proteome</keyword>
<dbReference type="PANTHER" id="PTHR38909:SF1">
    <property type="entry name" value="G PROTEIN GAMMA DOMAIN-CONTAINING PROTEIN"/>
    <property type="match status" value="1"/>
</dbReference>
<comment type="caution">
    <text evidence="5">The sequence shown here is derived from an EMBL/GenBank/DDBJ whole genome shotgun (WGS) entry which is preliminary data.</text>
</comment>
<feature type="chain" id="PRO_5042286136" description="PDZ domain-containing protein" evidence="3">
    <location>
        <begin position="23"/>
        <end position="559"/>
    </location>
</feature>
<dbReference type="Pfam" id="PF00595">
    <property type="entry name" value="PDZ"/>
    <property type="match status" value="1"/>
</dbReference>
<evidence type="ECO:0000313" key="5">
    <source>
        <dbReference type="EMBL" id="CAJ1957204.1"/>
    </source>
</evidence>
<name>A0AAD2FYW1_9STRA</name>
<feature type="compositionally biased region" description="Polar residues" evidence="1">
    <location>
        <begin position="367"/>
        <end position="382"/>
    </location>
</feature>
<feature type="compositionally biased region" description="Low complexity" evidence="1">
    <location>
        <begin position="56"/>
        <end position="68"/>
    </location>
</feature>
<keyword evidence="2" id="KW-0472">Membrane</keyword>
<evidence type="ECO:0000256" key="3">
    <source>
        <dbReference type="SAM" id="SignalP"/>
    </source>
</evidence>
<reference evidence="5" key="1">
    <citation type="submission" date="2023-08" db="EMBL/GenBank/DDBJ databases">
        <authorList>
            <person name="Audoor S."/>
            <person name="Bilcke G."/>
        </authorList>
    </citation>
    <scope>NUCLEOTIDE SEQUENCE</scope>
</reference>
<dbReference type="Gene3D" id="2.30.42.10">
    <property type="match status" value="1"/>
</dbReference>
<feature type="compositionally biased region" description="Polar residues" evidence="1">
    <location>
        <begin position="89"/>
        <end position="115"/>
    </location>
</feature>
<feature type="transmembrane region" description="Helical" evidence="2">
    <location>
        <begin position="303"/>
        <end position="323"/>
    </location>
</feature>
<evidence type="ECO:0000256" key="1">
    <source>
        <dbReference type="SAM" id="MobiDB-lite"/>
    </source>
</evidence>
<keyword evidence="2" id="KW-0812">Transmembrane</keyword>